<reference evidence="1" key="1">
    <citation type="submission" date="2023-04" db="EMBL/GenBank/DDBJ databases">
        <title>Draft Genome sequencing of Naganishia species isolated from polar environments using Oxford Nanopore Technology.</title>
        <authorList>
            <person name="Leo P."/>
            <person name="Venkateswaran K."/>
        </authorList>
    </citation>
    <scope>NUCLEOTIDE SEQUENCE</scope>
    <source>
        <strain evidence="1">MNA-CCFEE 5423</strain>
    </source>
</reference>
<keyword evidence="2" id="KW-1185">Reference proteome</keyword>
<organism evidence="1 2">
    <name type="scientific">Naganishia friedmannii</name>
    <dbReference type="NCBI Taxonomy" id="89922"/>
    <lineage>
        <taxon>Eukaryota</taxon>
        <taxon>Fungi</taxon>
        <taxon>Dikarya</taxon>
        <taxon>Basidiomycota</taxon>
        <taxon>Agaricomycotina</taxon>
        <taxon>Tremellomycetes</taxon>
        <taxon>Filobasidiales</taxon>
        <taxon>Filobasidiaceae</taxon>
        <taxon>Naganishia</taxon>
    </lineage>
</organism>
<proteinExistence type="predicted"/>
<name>A0ACC2V8G0_9TREE</name>
<dbReference type="EMBL" id="JASBWT010000021">
    <property type="protein sequence ID" value="KAJ9095648.1"/>
    <property type="molecule type" value="Genomic_DNA"/>
</dbReference>
<sequence length="745" mass="80800">MSGRPSNKAHTTKRWPPHSTGASSSRSSQIRRSLIANSLVWRDVDRCAELGDGVEVGSTGCVNALSWSADGQTLLAAGDDTRICMWTPDADTAPAPENPYPFKLSDTISTGHTANIFSSKFLPGASHMTIASCAGDSQILVYDVERLDRLIAGGLRSRLGELNGMTGPGVRRLLCHRDRVKRISTEAGHFFDNPHVFLTVSEDGTVRQHDLRTTHNCRSGCPAPLMTTLSSIQLYSLSVSKINPYLFTVAGTAPYAFLQDRRMARPMKEEWAKGDFTSGGEADQGGKVHCVRRFGLDRNAQEEEEDHVAGDQDVPEEERVRRREAARRRGHMVRHITAVDMSDHNAEDLIVSFSGHSVGLFSIHDDPSETSIRSVRPRNSPIPSTTNSPVRGKRRRGSSGASRSQRVRPLAQNGQASGSSVGAETSPLIGSRYDTSSQAETEGISGVNPAQSQSIHSVSNEATTDSSACPASPSRTPSMEPRTRHIYGAGIAAQDLQLSPRPARGFTDVNNSDMPGDETDDEGSQTMRGDDTRPDDRMDDDQDEDEDDNVEDEDEEMNSADEEELEAILADEEEGLYPAEEESASPFSTAPVVYPRRLFKGARNVETVKDVTFLGATSDKIGSGSDDGNFFVWDKVTGKLEGIWEGDSSVVNVIEQHPSLPLCAVSGIDSTVKLFAPLHKHPARSYQRIGNAENIIRANTQSDRSRGIGGRMALLSSYARFLAQGGGGLEEAGEDGEGLRDCALQ</sequence>
<evidence type="ECO:0000313" key="1">
    <source>
        <dbReference type="EMBL" id="KAJ9095648.1"/>
    </source>
</evidence>
<protein>
    <submittedName>
        <fullName evidence="1">Uncharacterized protein</fullName>
    </submittedName>
</protein>
<gene>
    <name evidence="1" type="ORF">QFC21_005520</name>
</gene>
<evidence type="ECO:0000313" key="2">
    <source>
        <dbReference type="Proteomes" id="UP001227268"/>
    </source>
</evidence>
<dbReference type="Proteomes" id="UP001227268">
    <property type="component" value="Unassembled WGS sequence"/>
</dbReference>
<comment type="caution">
    <text evidence="1">The sequence shown here is derived from an EMBL/GenBank/DDBJ whole genome shotgun (WGS) entry which is preliminary data.</text>
</comment>
<accession>A0ACC2V8G0</accession>